<dbReference type="Pfam" id="PF14208">
    <property type="entry name" value="DUF4320"/>
    <property type="match status" value="1"/>
</dbReference>
<keyword evidence="1" id="KW-0472">Membrane</keyword>
<keyword evidence="1" id="KW-1133">Transmembrane helix</keyword>
<organism evidence="2 3">
    <name type="scientific">Candidatus Pullichristensenella stercorigallinarum</name>
    <dbReference type="NCBI Taxonomy" id="2840909"/>
    <lineage>
        <taxon>Bacteria</taxon>
        <taxon>Bacillati</taxon>
        <taxon>Bacillota</taxon>
        <taxon>Clostridia</taxon>
        <taxon>Candidatus Pullichristensenella</taxon>
    </lineage>
</organism>
<name>A0A9D0ZLS5_9FIRM</name>
<feature type="transmembrane region" description="Helical" evidence="1">
    <location>
        <begin position="12"/>
        <end position="36"/>
    </location>
</feature>
<evidence type="ECO:0000256" key="1">
    <source>
        <dbReference type="SAM" id="Phobius"/>
    </source>
</evidence>
<keyword evidence="1" id="KW-0812">Transmembrane</keyword>
<protein>
    <submittedName>
        <fullName evidence="2">DUF4320 family protein</fullName>
    </submittedName>
</protein>
<sequence length="143" mass="15597">MKRRTFIRDRTGEGYVDVAISMIIIFVIVAGIFSLFPIYTTYQSLNAAARQVAHVVEVCGQADAATLALAIGQDSLISPDDIVVETDWHNASAKKIQLKTPFTVTVSKQMLIPILRPVSGAPIGFQIRISASASGISEVYWKE</sequence>
<evidence type="ECO:0000313" key="2">
    <source>
        <dbReference type="EMBL" id="HIQ82998.1"/>
    </source>
</evidence>
<comment type="caution">
    <text evidence="2">The sequence shown here is derived from an EMBL/GenBank/DDBJ whole genome shotgun (WGS) entry which is preliminary data.</text>
</comment>
<proteinExistence type="predicted"/>
<evidence type="ECO:0000313" key="3">
    <source>
        <dbReference type="Proteomes" id="UP000824260"/>
    </source>
</evidence>
<dbReference type="EMBL" id="DVFZ01000078">
    <property type="protein sequence ID" value="HIQ82998.1"/>
    <property type="molecule type" value="Genomic_DNA"/>
</dbReference>
<dbReference type="AlphaFoldDB" id="A0A9D0ZLS5"/>
<reference evidence="2" key="1">
    <citation type="submission" date="2020-10" db="EMBL/GenBank/DDBJ databases">
        <authorList>
            <person name="Gilroy R."/>
        </authorList>
    </citation>
    <scope>NUCLEOTIDE SEQUENCE</scope>
    <source>
        <strain evidence="2">ChiSjej6B24-2974</strain>
    </source>
</reference>
<dbReference type="InterPro" id="IPR025469">
    <property type="entry name" value="DUF4320"/>
</dbReference>
<reference evidence="2" key="2">
    <citation type="journal article" date="2021" name="PeerJ">
        <title>Extensive microbial diversity within the chicken gut microbiome revealed by metagenomics and culture.</title>
        <authorList>
            <person name="Gilroy R."/>
            <person name="Ravi A."/>
            <person name="Getino M."/>
            <person name="Pursley I."/>
            <person name="Horton D.L."/>
            <person name="Alikhan N.F."/>
            <person name="Baker D."/>
            <person name="Gharbi K."/>
            <person name="Hall N."/>
            <person name="Watson M."/>
            <person name="Adriaenssens E.M."/>
            <person name="Foster-Nyarko E."/>
            <person name="Jarju S."/>
            <person name="Secka A."/>
            <person name="Antonio M."/>
            <person name="Oren A."/>
            <person name="Chaudhuri R.R."/>
            <person name="La Ragione R."/>
            <person name="Hildebrand F."/>
            <person name="Pallen M.J."/>
        </authorList>
    </citation>
    <scope>NUCLEOTIDE SEQUENCE</scope>
    <source>
        <strain evidence="2">ChiSjej6B24-2974</strain>
    </source>
</reference>
<accession>A0A9D0ZLS5</accession>
<dbReference type="Proteomes" id="UP000824260">
    <property type="component" value="Unassembled WGS sequence"/>
</dbReference>
<gene>
    <name evidence="2" type="ORF">IAA52_07830</name>
</gene>